<proteinExistence type="predicted"/>
<dbReference type="EMBL" id="JASCZI010213149">
    <property type="protein sequence ID" value="MED6200898.1"/>
    <property type="molecule type" value="Genomic_DNA"/>
</dbReference>
<protein>
    <submittedName>
        <fullName evidence="2">Uncharacterized protein</fullName>
    </submittedName>
</protein>
<name>A0ABU6XWJ1_9FABA</name>
<feature type="region of interest" description="Disordered" evidence="1">
    <location>
        <begin position="1"/>
        <end position="30"/>
    </location>
</feature>
<feature type="non-terminal residue" evidence="2">
    <location>
        <position position="1"/>
    </location>
</feature>
<accession>A0ABU6XWJ1</accession>
<evidence type="ECO:0000256" key="1">
    <source>
        <dbReference type="SAM" id="MobiDB-lite"/>
    </source>
</evidence>
<reference evidence="2 3" key="1">
    <citation type="journal article" date="2023" name="Plants (Basel)">
        <title>Bridging the Gap: Combining Genomics and Transcriptomics Approaches to Understand Stylosanthes scabra, an Orphan Legume from the Brazilian Caatinga.</title>
        <authorList>
            <person name="Ferreira-Neto J.R.C."/>
            <person name="da Silva M.D."/>
            <person name="Binneck E."/>
            <person name="de Melo N.F."/>
            <person name="da Silva R.H."/>
            <person name="de Melo A.L.T.M."/>
            <person name="Pandolfi V."/>
            <person name="Bustamante F.O."/>
            <person name="Brasileiro-Vidal A.C."/>
            <person name="Benko-Iseppon A.M."/>
        </authorList>
    </citation>
    <scope>NUCLEOTIDE SEQUENCE [LARGE SCALE GENOMIC DNA]</scope>
    <source>
        <tissue evidence="2">Leaves</tissue>
    </source>
</reference>
<comment type="caution">
    <text evidence="2">The sequence shown here is derived from an EMBL/GenBank/DDBJ whole genome shotgun (WGS) entry which is preliminary data.</text>
</comment>
<dbReference type="Proteomes" id="UP001341840">
    <property type="component" value="Unassembled WGS sequence"/>
</dbReference>
<evidence type="ECO:0000313" key="3">
    <source>
        <dbReference type="Proteomes" id="UP001341840"/>
    </source>
</evidence>
<organism evidence="2 3">
    <name type="scientific">Stylosanthes scabra</name>
    <dbReference type="NCBI Taxonomy" id="79078"/>
    <lineage>
        <taxon>Eukaryota</taxon>
        <taxon>Viridiplantae</taxon>
        <taxon>Streptophyta</taxon>
        <taxon>Embryophyta</taxon>
        <taxon>Tracheophyta</taxon>
        <taxon>Spermatophyta</taxon>
        <taxon>Magnoliopsida</taxon>
        <taxon>eudicotyledons</taxon>
        <taxon>Gunneridae</taxon>
        <taxon>Pentapetalae</taxon>
        <taxon>rosids</taxon>
        <taxon>fabids</taxon>
        <taxon>Fabales</taxon>
        <taxon>Fabaceae</taxon>
        <taxon>Papilionoideae</taxon>
        <taxon>50 kb inversion clade</taxon>
        <taxon>dalbergioids sensu lato</taxon>
        <taxon>Dalbergieae</taxon>
        <taxon>Pterocarpus clade</taxon>
        <taxon>Stylosanthes</taxon>
    </lineage>
</organism>
<keyword evidence="3" id="KW-1185">Reference proteome</keyword>
<gene>
    <name evidence="2" type="ORF">PIB30_089834</name>
</gene>
<sequence>KGSLQSKKQSLEAKQRKSSTHMRAAQRPIHARQLWPRLGVAPLVPLTTHRRGGPRICVES</sequence>
<evidence type="ECO:0000313" key="2">
    <source>
        <dbReference type="EMBL" id="MED6200898.1"/>
    </source>
</evidence>